<dbReference type="SUPFAM" id="SSF57625">
    <property type="entry name" value="Invertebrate chitin-binding proteins"/>
    <property type="match status" value="1"/>
</dbReference>
<evidence type="ECO:0000256" key="14">
    <source>
        <dbReference type="ARBA" id="ARBA00023136"/>
    </source>
</evidence>
<dbReference type="Pfam" id="PF01607">
    <property type="entry name" value="CBM_14"/>
    <property type="match status" value="1"/>
</dbReference>
<evidence type="ECO:0000256" key="15">
    <source>
        <dbReference type="ARBA" id="ARBA00048040"/>
    </source>
</evidence>
<dbReference type="GO" id="GO:0008061">
    <property type="term" value="F:chitin binding"/>
    <property type="evidence" value="ECO:0007669"/>
    <property type="project" value="InterPro"/>
</dbReference>
<reference evidence="21" key="1">
    <citation type="submission" date="2022-12" db="EMBL/GenBank/DDBJ databases">
        <title>Genome assemblies of Blomia tropicalis.</title>
        <authorList>
            <person name="Cui Y."/>
        </authorList>
    </citation>
    <scope>NUCLEOTIDE SEQUENCE</scope>
    <source>
        <tissue evidence="21">Adult mites</tissue>
    </source>
</reference>
<comment type="caution">
    <text evidence="21">The sequence shown here is derived from an EMBL/GenBank/DDBJ whole genome shotgun (WGS) entry which is preliminary data.</text>
</comment>
<evidence type="ECO:0000256" key="7">
    <source>
        <dbReference type="ARBA" id="ARBA00022741"/>
    </source>
</evidence>
<dbReference type="GO" id="GO:0005525">
    <property type="term" value="F:GTP binding"/>
    <property type="evidence" value="ECO:0007669"/>
    <property type="project" value="UniProtKB-KW"/>
</dbReference>
<keyword evidence="8" id="KW-1000">Mitochondrion outer membrane</keyword>
<evidence type="ECO:0000256" key="4">
    <source>
        <dbReference type="ARBA" id="ARBA00011980"/>
    </source>
</evidence>
<dbReference type="FunFam" id="3.40.50.300:FF:000172">
    <property type="entry name" value="Dynamin-1-like protein isoform 1"/>
    <property type="match status" value="1"/>
</dbReference>
<dbReference type="SMART" id="SM00053">
    <property type="entry name" value="DYNc"/>
    <property type="match status" value="1"/>
</dbReference>
<evidence type="ECO:0000313" key="22">
    <source>
        <dbReference type="Proteomes" id="UP001142055"/>
    </source>
</evidence>
<dbReference type="GO" id="GO:0016559">
    <property type="term" value="P:peroxisome fission"/>
    <property type="evidence" value="ECO:0007669"/>
    <property type="project" value="TreeGrafter"/>
</dbReference>
<dbReference type="GO" id="GO:0048312">
    <property type="term" value="P:intracellular distribution of mitochondria"/>
    <property type="evidence" value="ECO:0007669"/>
    <property type="project" value="TreeGrafter"/>
</dbReference>
<protein>
    <recommendedName>
        <fullName evidence="4">dynamin GTPase</fullName>
        <ecNumber evidence="4">3.6.5.5</ecNumber>
    </recommendedName>
</protein>
<dbReference type="InterPro" id="IPR027417">
    <property type="entry name" value="P-loop_NTPase"/>
</dbReference>
<dbReference type="GO" id="GO:0000266">
    <property type="term" value="P:mitochondrial fission"/>
    <property type="evidence" value="ECO:0007669"/>
    <property type="project" value="TreeGrafter"/>
</dbReference>
<evidence type="ECO:0000256" key="9">
    <source>
        <dbReference type="ARBA" id="ARBA00022801"/>
    </source>
</evidence>
<evidence type="ECO:0000259" key="19">
    <source>
        <dbReference type="PROSITE" id="PS51388"/>
    </source>
</evidence>
<dbReference type="Pfam" id="PF00350">
    <property type="entry name" value="Dynamin_N"/>
    <property type="match status" value="1"/>
</dbReference>
<feature type="domain" description="Dynamin-type G" evidence="20">
    <location>
        <begin position="22"/>
        <end position="302"/>
    </location>
</feature>
<dbReference type="PRINTS" id="PR00195">
    <property type="entry name" value="DYNAMIN"/>
</dbReference>
<keyword evidence="9" id="KW-0378">Hydrolase</keyword>
<feature type="transmembrane region" description="Helical" evidence="18">
    <location>
        <begin position="939"/>
        <end position="959"/>
    </location>
</feature>
<dbReference type="GO" id="GO:0046873">
    <property type="term" value="F:metal ion transmembrane transporter activity"/>
    <property type="evidence" value="ECO:0007669"/>
    <property type="project" value="InterPro"/>
</dbReference>
<keyword evidence="7 16" id="KW-0547">Nucleotide-binding</keyword>
<dbReference type="PANTHER" id="PTHR11566:SF21">
    <property type="entry name" value="DYNAMIN RELATED PROTEIN 1, ISOFORM A"/>
    <property type="match status" value="1"/>
</dbReference>
<keyword evidence="22" id="KW-1185">Reference proteome</keyword>
<dbReference type="GO" id="GO:0008289">
    <property type="term" value="F:lipid binding"/>
    <property type="evidence" value="ECO:0007669"/>
    <property type="project" value="UniProtKB-KW"/>
</dbReference>
<evidence type="ECO:0000256" key="18">
    <source>
        <dbReference type="SAM" id="Phobius"/>
    </source>
</evidence>
<keyword evidence="6 18" id="KW-0812">Transmembrane</keyword>
<evidence type="ECO:0000256" key="16">
    <source>
        <dbReference type="RuleBase" id="RU003932"/>
    </source>
</evidence>
<dbReference type="EMBL" id="JAPWDV010000001">
    <property type="protein sequence ID" value="KAJ6221963.1"/>
    <property type="molecule type" value="Genomic_DNA"/>
</dbReference>
<dbReference type="InterPro" id="IPR000375">
    <property type="entry name" value="Dynamin_stalk"/>
</dbReference>
<organism evidence="21 22">
    <name type="scientific">Blomia tropicalis</name>
    <name type="common">Mite</name>
    <dbReference type="NCBI Taxonomy" id="40697"/>
    <lineage>
        <taxon>Eukaryota</taxon>
        <taxon>Metazoa</taxon>
        <taxon>Ecdysozoa</taxon>
        <taxon>Arthropoda</taxon>
        <taxon>Chelicerata</taxon>
        <taxon>Arachnida</taxon>
        <taxon>Acari</taxon>
        <taxon>Acariformes</taxon>
        <taxon>Sarcoptiformes</taxon>
        <taxon>Astigmata</taxon>
        <taxon>Glycyphagoidea</taxon>
        <taxon>Echimyopodidae</taxon>
        <taxon>Blomia</taxon>
    </lineage>
</organism>
<dbReference type="Gene3D" id="3.40.50.300">
    <property type="entry name" value="P-loop containing nucleotide triphosphate hydrolases"/>
    <property type="match status" value="1"/>
</dbReference>
<comment type="subcellular location">
    <subcellularLocation>
        <location evidence="3">Cytoplasm</location>
        <location evidence="3">Cytosol</location>
    </subcellularLocation>
    <subcellularLocation>
        <location evidence="1">Membrane</location>
        <topology evidence="1">Multi-pass membrane protein</topology>
    </subcellularLocation>
    <subcellularLocation>
        <location evidence="2">Mitochondrion outer membrane</location>
    </subcellularLocation>
</comment>
<dbReference type="InterPro" id="IPR001401">
    <property type="entry name" value="Dynamin_GTPase"/>
</dbReference>
<accession>A0A9Q0RN22</accession>
<dbReference type="CDD" id="cd08771">
    <property type="entry name" value="DLP_1"/>
    <property type="match status" value="1"/>
</dbReference>
<dbReference type="SMART" id="SM00302">
    <property type="entry name" value="GED"/>
    <property type="match status" value="1"/>
</dbReference>
<dbReference type="Proteomes" id="UP001142055">
    <property type="component" value="Chromosome 1"/>
</dbReference>
<evidence type="ECO:0000256" key="11">
    <source>
        <dbReference type="ARBA" id="ARBA00023121"/>
    </source>
</evidence>
<keyword evidence="14 18" id="KW-0472">Membrane</keyword>
<dbReference type="InterPro" id="IPR045063">
    <property type="entry name" value="Dynamin_N"/>
</dbReference>
<dbReference type="GO" id="GO:0005741">
    <property type="term" value="C:mitochondrial outer membrane"/>
    <property type="evidence" value="ECO:0007669"/>
    <property type="project" value="UniProtKB-SubCell"/>
</dbReference>
<feature type="transmembrane region" description="Helical" evidence="18">
    <location>
        <begin position="912"/>
        <end position="933"/>
    </location>
</feature>
<dbReference type="PROSITE" id="PS51388">
    <property type="entry name" value="GED"/>
    <property type="match status" value="1"/>
</dbReference>
<dbReference type="FunFam" id="1.20.120.1240:FF:000001">
    <property type="entry name" value="Dynamin 1 like"/>
    <property type="match status" value="1"/>
</dbReference>
<dbReference type="Gene3D" id="2.170.140.10">
    <property type="entry name" value="Chitin binding domain"/>
    <property type="match status" value="1"/>
</dbReference>
<dbReference type="Pfam" id="PF01031">
    <property type="entry name" value="Dynamin_M"/>
    <property type="match status" value="1"/>
</dbReference>
<dbReference type="EC" id="3.6.5.5" evidence="4"/>
<keyword evidence="5" id="KW-0963">Cytoplasm</keyword>
<evidence type="ECO:0000256" key="6">
    <source>
        <dbReference type="ARBA" id="ARBA00022692"/>
    </source>
</evidence>
<dbReference type="Pfam" id="PF02535">
    <property type="entry name" value="Zip"/>
    <property type="match status" value="1"/>
</dbReference>
<dbReference type="SMART" id="SM00494">
    <property type="entry name" value="ChtBD2"/>
    <property type="match status" value="1"/>
</dbReference>
<evidence type="ECO:0000313" key="21">
    <source>
        <dbReference type="EMBL" id="KAJ6221963.1"/>
    </source>
</evidence>
<dbReference type="InterPro" id="IPR020850">
    <property type="entry name" value="GED_dom"/>
</dbReference>
<comment type="similarity">
    <text evidence="16">Belongs to the TRAFAC class dynamin-like GTPase superfamily. Dynamin/Fzo/YdjA family.</text>
</comment>
<keyword evidence="12" id="KW-0496">Mitochondrion</keyword>
<dbReference type="InterPro" id="IPR030381">
    <property type="entry name" value="G_DYNAMIN_dom"/>
</dbReference>
<dbReference type="Gene3D" id="1.20.120.1240">
    <property type="entry name" value="Dynamin, middle domain"/>
    <property type="match status" value="1"/>
</dbReference>
<keyword evidence="11" id="KW-0446">Lipid-binding</keyword>
<dbReference type="GO" id="GO:0008017">
    <property type="term" value="F:microtubule binding"/>
    <property type="evidence" value="ECO:0007669"/>
    <property type="project" value="TreeGrafter"/>
</dbReference>
<evidence type="ECO:0000256" key="3">
    <source>
        <dbReference type="ARBA" id="ARBA00004514"/>
    </source>
</evidence>
<evidence type="ECO:0000256" key="2">
    <source>
        <dbReference type="ARBA" id="ARBA00004294"/>
    </source>
</evidence>
<dbReference type="GO" id="GO:0005829">
    <property type="term" value="C:cytosol"/>
    <property type="evidence" value="ECO:0007669"/>
    <property type="project" value="UniProtKB-SubCell"/>
</dbReference>
<dbReference type="GO" id="GO:0005874">
    <property type="term" value="C:microtubule"/>
    <property type="evidence" value="ECO:0007669"/>
    <property type="project" value="TreeGrafter"/>
</dbReference>
<dbReference type="PANTHER" id="PTHR11566">
    <property type="entry name" value="DYNAMIN"/>
    <property type="match status" value="1"/>
</dbReference>
<feature type="transmembrane region" description="Helical" evidence="18">
    <location>
        <begin position="971"/>
        <end position="997"/>
    </location>
</feature>
<evidence type="ECO:0000256" key="10">
    <source>
        <dbReference type="ARBA" id="ARBA00022989"/>
    </source>
</evidence>
<feature type="domain" description="GED" evidence="19">
    <location>
        <begin position="594"/>
        <end position="685"/>
    </location>
</feature>
<dbReference type="InterPro" id="IPR022812">
    <property type="entry name" value="Dynamin"/>
</dbReference>
<dbReference type="Pfam" id="PF02212">
    <property type="entry name" value="GED"/>
    <property type="match status" value="1"/>
</dbReference>
<dbReference type="PROSITE" id="PS51718">
    <property type="entry name" value="G_DYNAMIN_2"/>
    <property type="match status" value="1"/>
</dbReference>
<sequence>MESLIPIINKLQDVFNTIGAESVQLPQIVVVGAQSSGKSSVLESIVGRDFLPRGAGIVTRRPLILQLQHVDKDDSSARDASEGTLNLDEWGKFLHTKNRVYSDFEEVRKEIEAETERMSGSNKGISPEPINLKIYSNRVVNLTLVDLPGITKVPVGDQPTDIEQQIKELILKYISNPNSIILAVTPANTDFATSESLKLAREVDKDGRRTLAVVTKLDLMDAGTDAIDVLCGRVIPVKLGIIGCVNRSQQDIINKKNIEDALKDEISFLQRKYPSMANRNGTAYLAKTLNRLLMHHIRDCLPELKTRVNLMISQFQSVLNSYGMAIDDKGSTLLQIITKFASSYCSTIEGTSNNIETAELCGGARICYIFHETFNRTLASIDPLGGLSTLDILTAIRNATGTRPALFIPEVSFELLVKRQIRRLEEPSLRCIELVHEEMQRIIQHCGTEVQQEMLRFPKLHEKIIDVVTQLLRRRLPPTNTMVENLVEIELSYINTKHPDFHDVHLVGELFKKREDYVMVSPPESQHNRNNLDETSNSLQKFKSKPDGELDVAQEAYGNEKQRQKDRKSKAVNLVPEMPTGSLRKLTPKEEHDCQVIERLIRSYYMIIRKNIQDSVPKAIMHFLVNFVKDNLQSELVTHLYQHDQLDFLLKESEQIALRRQEASEMLKALQRANIIIGEIRETHICRRNRRLLDPDFTGEDLHMPHHWSNIDLANQLKKYRLKRLLSYCNCVSGGVFLGVCFLNLIPSVENEFDKLLKDFDSLKSIIGTFPLGQFTVICGLFFVLILETLLSKCFKHHPEDDAHDHSHSSTVPILYLDDETNETRNDLHDEQIYDQEELLLSNEVNVRKTNEKCSNGIHNGINGERKRNRIVSSNDREILFSEDQHNHRHGHGHSHLTADEFRNRSDSMLSFFILMFATSIHSLFEGLALGLQSDISNAIHLFIGIIIHECLVAIALGLNAVRLQPQNINLWLHVRFAFLFSMTIPVGNILGILLGYTPGHVGRFISAIFQGFAAGTFIHVTFLELIPEELLSNDCDTKEDELEKIINDQTMMVDSLASGATDVGIETYPTPYITLQSRSERCKSLFSRYNSTGTTNIGFVGQNTYYNPCKVDCGLCVEDELPDEKEEANVKRSYPPHISLKESIAKCPEDVEVYEQYMPDGVRCGPFHICENDCCVAKPEKFPNSKRLREHLASSRDVNAFSQEIPKEWTKPLTCTEEGYFQNPNDCHKFYRCYKSGVRGGFSRTLFECNPPTAVFDPQVRVCTPADEDGLNDVCGVLSSIDSVDY</sequence>
<dbReference type="InterPro" id="IPR019762">
    <property type="entry name" value="Dynamin_GTPase_CS"/>
</dbReference>
<dbReference type="SUPFAM" id="SSF52540">
    <property type="entry name" value="P-loop containing nucleoside triphosphate hydrolases"/>
    <property type="match status" value="1"/>
</dbReference>
<evidence type="ECO:0000256" key="5">
    <source>
        <dbReference type="ARBA" id="ARBA00022490"/>
    </source>
</evidence>
<evidence type="ECO:0000256" key="13">
    <source>
        <dbReference type="ARBA" id="ARBA00023134"/>
    </source>
</evidence>
<comment type="catalytic activity">
    <reaction evidence="15">
        <text>GTP + H2O = GDP + phosphate + H(+)</text>
        <dbReference type="Rhea" id="RHEA:19669"/>
        <dbReference type="ChEBI" id="CHEBI:15377"/>
        <dbReference type="ChEBI" id="CHEBI:15378"/>
        <dbReference type="ChEBI" id="CHEBI:37565"/>
        <dbReference type="ChEBI" id="CHEBI:43474"/>
        <dbReference type="ChEBI" id="CHEBI:58189"/>
        <dbReference type="EC" id="3.6.5.5"/>
    </reaction>
</comment>
<dbReference type="InterPro" id="IPR003130">
    <property type="entry name" value="GED"/>
</dbReference>
<evidence type="ECO:0000256" key="17">
    <source>
        <dbReference type="SAM" id="MobiDB-lite"/>
    </source>
</evidence>
<dbReference type="InterPro" id="IPR036508">
    <property type="entry name" value="Chitin-bd_dom_sf"/>
</dbReference>
<gene>
    <name evidence="21" type="ORF">RDWZM_000508</name>
</gene>
<evidence type="ECO:0000256" key="12">
    <source>
        <dbReference type="ARBA" id="ARBA00023128"/>
    </source>
</evidence>
<dbReference type="InterPro" id="IPR003689">
    <property type="entry name" value="ZIP"/>
</dbReference>
<keyword evidence="13 16" id="KW-0342">GTP-binding</keyword>
<keyword evidence="10 18" id="KW-1133">Transmembrane helix</keyword>
<dbReference type="PROSITE" id="PS00410">
    <property type="entry name" value="G_DYNAMIN_1"/>
    <property type="match status" value="1"/>
</dbReference>
<feature type="region of interest" description="Disordered" evidence="17">
    <location>
        <begin position="521"/>
        <end position="545"/>
    </location>
</feature>
<dbReference type="GO" id="GO:0005576">
    <property type="term" value="C:extracellular region"/>
    <property type="evidence" value="ECO:0007669"/>
    <property type="project" value="InterPro"/>
</dbReference>
<evidence type="ECO:0000256" key="1">
    <source>
        <dbReference type="ARBA" id="ARBA00004141"/>
    </source>
</evidence>
<evidence type="ECO:0000259" key="20">
    <source>
        <dbReference type="PROSITE" id="PS51718"/>
    </source>
</evidence>
<dbReference type="GO" id="GO:0003924">
    <property type="term" value="F:GTPase activity"/>
    <property type="evidence" value="ECO:0007669"/>
    <property type="project" value="InterPro"/>
</dbReference>
<feature type="transmembrane region" description="Helical" evidence="18">
    <location>
        <begin position="766"/>
        <end position="787"/>
    </location>
</feature>
<dbReference type="GO" id="GO:0006897">
    <property type="term" value="P:endocytosis"/>
    <property type="evidence" value="ECO:0007669"/>
    <property type="project" value="TreeGrafter"/>
</dbReference>
<name>A0A9Q0RN22_BLOTA</name>
<dbReference type="InterPro" id="IPR002557">
    <property type="entry name" value="Chitin-bd_dom"/>
</dbReference>
<evidence type="ECO:0000256" key="8">
    <source>
        <dbReference type="ARBA" id="ARBA00022787"/>
    </source>
</evidence>
<proteinExistence type="inferred from homology"/>